<evidence type="ECO:0000259" key="11">
    <source>
        <dbReference type="Pfam" id="PF09258"/>
    </source>
</evidence>
<dbReference type="EnsemblMetazoa" id="PPAI009279-RA">
    <property type="protein sequence ID" value="PPAI009279-PA"/>
    <property type="gene ID" value="PPAI009279"/>
</dbReference>
<evidence type="ECO:0000256" key="4">
    <source>
        <dbReference type="ARBA" id="ARBA00022692"/>
    </source>
</evidence>
<dbReference type="Pfam" id="PF03016">
    <property type="entry name" value="Exostosin_GT47"/>
    <property type="match status" value="1"/>
</dbReference>
<feature type="compositionally biased region" description="Polar residues" evidence="9">
    <location>
        <begin position="157"/>
        <end position="166"/>
    </location>
</feature>
<dbReference type="GO" id="GO:0016757">
    <property type="term" value="F:glycosyltransferase activity"/>
    <property type="evidence" value="ECO:0007669"/>
    <property type="project" value="InterPro"/>
</dbReference>
<sequence>MQLSLSGNFPKISPSWSSRLACLFVPSIDTLNQNNIDPSLVAKALAALPYWENGENHLLFNMIPGTAPDFSTVLDVNTDRALIAGAGFDTWTYRSGFDLSIPFFSPNQVKMSQIEASEPRKYLLISSQLNMYPYHVRILQEISFNHPDVLTLQKCPQKTENQVTSKNPEKDPKNEDIRCSIPHGNEFRYPEILTKGTFCLVIRGVRLAQPNLMEALASNCIPVIVANNIVLPFDDVIDWSLASISIRETDLHSIHSVLQAVSPDKVSELQKQGHWLYRKYFSSIRKIVHTSLDILNDRVFPHLARTYLHWNVPMYEKTTRNPLFLPLIAPKSQGFTAVILTYDRIDSLFTLVQKLAVVPALQKILIIWNNQKKSPPHPTMFPKITKPLKLIQTKANKLSNRFYPYEEIETEAILTIDDDILMLTIDELQFGYEVWREFPDRIVGFPSRTHVWDNSTGKWKYESEWTNEISMVLTGAAFHHK</sequence>
<dbReference type="PANTHER" id="PTHR48261:SF5">
    <property type="entry name" value="EXOSTOSIN GLYCOSYLTRANSFERASE 2"/>
    <property type="match status" value="1"/>
</dbReference>
<evidence type="ECO:0000256" key="9">
    <source>
        <dbReference type="SAM" id="MobiDB-lite"/>
    </source>
</evidence>
<dbReference type="Pfam" id="PF09258">
    <property type="entry name" value="Glyco_transf_64"/>
    <property type="match status" value="1"/>
</dbReference>
<keyword evidence="7" id="KW-0472">Membrane</keyword>
<dbReference type="GO" id="GO:0005789">
    <property type="term" value="C:endoplasmic reticulum membrane"/>
    <property type="evidence" value="ECO:0007669"/>
    <property type="project" value="UniProtKB-SubCell"/>
</dbReference>
<evidence type="ECO:0000313" key="12">
    <source>
        <dbReference type="EnsemblMetazoa" id="PPAI009279-PA"/>
    </source>
</evidence>
<evidence type="ECO:0000256" key="7">
    <source>
        <dbReference type="ARBA" id="ARBA00023136"/>
    </source>
</evidence>
<dbReference type="SUPFAM" id="SSF53448">
    <property type="entry name" value="Nucleotide-diphospho-sugar transferases"/>
    <property type="match status" value="1"/>
</dbReference>
<evidence type="ECO:0000256" key="2">
    <source>
        <dbReference type="ARBA" id="ARBA00010271"/>
    </source>
</evidence>
<dbReference type="AlphaFoldDB" id="A0A1B0DLN9"/>
<dbReference type="GO" id="GO:0015012">
    <property type="term" value="P:heparan sulfate proteoglycan biosynthetic process"/>
    <property type="evidence" value="ECO:0007669"/>
    <property type="project" value="UniProtKB-ARBA"/>
</dbReference>
<dbReference type="PANTHER" id="PTHR48261">
    <property type="entry name" value="ACETYLGLUCOSAMINYLTRANSFERASE"/>
    <property type="match status" value="1"/>
</dbReference>
<feature type="domain" description="Exostosin GT47" evidence="10">
    <location>
        <begin position="19"/>
        <end position="260"/>
    </location>
</feature>
<comment type="subcellular location">
    <subcellularLocation>
        <location evidence="1">Endoplasmic reticulum membrane</location>
        <topology evidence="1">Single-pass type II membrane protein</topology>
    </subcellularLocation>
</comment>
<feature type="domain" description="Glycosyl transferase 64" evidence="11">
    <location>
        <begin position="335"/>
        <end position="481"/>
    </location>
</feature>
<organism evidence="12 13">
    <name type="scientific">Phlebotomus papatasi</name>
    <name type="common">Sandfly</name>
    <dbReference type="NCBI Taxonomy" id="29031"/>
    <lineage>
        <taxon>Eukaryota</taxon>
        <taxon>Metazoa</taxon>
        <taxon>Ecdysozoa</taxon>
        <taxon>Arthropoda</taxon>
        <taxon>Hexapoda</taxon>
        <taxon>Insecta</taxon>
        <taxon>Pterygota</taxon>
        <taxon>Neoptera</taxon>
        <taxon>Endopterygota</taxon>
        <taxon>Diptera</taxon>
        <taxon>Nematocera</taxon>
        <taxon>Psychodoidea</taxon>
        <taxon>Psychodidae</taxon>
        <taxon>Phlebotomus</taxon>
        <taxon>Phlebotomus</taxon>
    </lineage>
</organism>
<comment type="similarity">
    <text evidence="2">Belongs to the glycosyltransferase 47 family.</text>
</comment>
<keyword evidence="8" id="KW-1015">Disulfide bond</keyword>
<dbReference type="VEuPathDB" id="VectorBase:PPAPM1_006157"/>
<evidence type="ECO:0000259" key="10">
    <source>
        <dbReference type="Pfam" id="PF03016"/>
    </source>
</evidence>
<evidence type="ECO:0000256" key="8">
    <source>
        <dbReference type="ARBA" id="ARBA00023157"/>
    </source>
</evidence>
<evidence type="ECO:0000256" key="1">
    <source>
        <dbReference type="ARBA" id="ARBA00004648"/>
    </source>
</evidence>
<evidence type="ECO:0000256" key="5">
    <source>
        <dbReference type="ARBA" id="ARBA00022824"/>
    </source>
</evidence>
<evidence type="ECO:0000313" key="13">
    <source>
        <dbReference type="Proteomes" id="UP000092462"/>
    </source>
</evidence>
<protein>
    <submittedName>
        <fullName evidence="12">Uncharacterized protein</fullName>
    </submittedName>
</protein>
<dbReference type="InterPro" id="IPR040911">
    <property type="entry name" value="Exostosin_GT47"/>
</dbReference>
<keyword evidence="3" id="KW-0808">Transferase</keyword>
<dbReference type="Proteomes" id="UP000092462">
    <property type="component" value="Unassembled WGS sequence"/>
</dbReference>
<dbReference type="VEuPathDB" id="VectorBase:PPAI009279"/>
<feature type="compositionally biased region" description="Basic and acidic residues" evidence="9">
    <location>
        <begin position="167"/>
        <end position="176"/>
    </location>
</feature>
<keyword evidence="6" id="KW-1133">Transmembrane helix</keyword>
<dbReference type="InterPro" id="IPR004263">
    <property type="entry name" value="Exostosin"/>
</dbReference>
<evidence type="ECO:0000256" key="3">
    <source>
        <dbReference type="ARBA" id="ARBA00022679"/>
    </source>
</evidence>
<feature type="region of interest" description="Disordered" evidence="9">
    <location>
        <begin position="157"/>
        <end position="176"/>
    </location>
</feature>
<proteinExistence type="inferred from homology"/>
<dbReference type="InterPro" id="IPR015338">
    <property type="entry name" value="GT64_dom"/>
</dbReference>
<name>A0A1B0DLN9_PHLPP</name>
<reference evidence="12" key="1">
    <citation type="submission" date="2022-08" db="UniProtKB">
        <authorList>
            <consortium name="EnsemblMetazoa"/>
        </authorList>
    </citation>
    <scope>IDENTIFICATION</scope>
    <source>
        <strain evidence="12">Israel</strain>
    </source>
</reference>
<accession>A0A1B0DLN9</accession>
<dbReference type="EMBL" id="AJVK01016496">
    <property type="status" value="NOT_ANNOTATED_CDS"/>
    <property type="molecule type" value="Genomic_DNA"/>
</dbReference>
<dbReference type="Gene3D" id="3.90.550.10">
    <property type="entry name" value="Spore Coat Polysaccharide Biosynthesis Protein SpsA, Chain A"/>
    <property type="match status" value="1"/>
</dbReference>
<keyword evidence="4" id="KW-0812">Transmembrane</keyword>
<keyword evidence="5" id="KW-0256">Endoplasmic reticulum</keyword>
<keyword evidence="13" id="KW-1185">Reference proteome</keyword>
<dbReference type="InterPro" id="IPR029044">
    <property type="entry name" value="Nucleotide-diphossugar_trans"/>
</dbReference>
<evidence type="ECO:0000256" key="6">
    <source>
        <dbReference type="ARBA" id="ARBA00022989"/>
    </source>
</evidence>